<proteinExistence type="predicted"/>
<dbReference type="Gene3D" id="1.10.1660.10">
    <property type="match status" value="1"/>
</dbReference>
<dbReference type="EMBL" id="CP109546">
    <property type="protein sequence ID" value="WTZ13201.1"/>
    <property type="molecule type" value="Genomic_DNA"/>
</dbReference>
<evidence type="ECO:0000313" key="1">
    <source>
        <dbReference type="EMBL" id="WTZ13201.1"/>
    </source>
</evidence>
<accession>A0AAU3I9L1</accession>
<protein>
    <recommendedName>
        <fullName evidence="2">HTH merR-type domain-containing protein</fullName>
    </recommendedName>
</protein>
<sequence length="156" mass="17151">MSSLASTIDDQFAAIGQQYYPGSTRPLVRHRNRLNTGAAQPAADTGAWDAKPRTYVVSGVSTEFFTVGDLAAALGRRPVTIRKWERDGIIPKSTYQSPGKDGDVRGRRRLYTRPQVEGMVRIAYEEGVLVSHQKPIKGTAFTERVIALFKALAGDE</sequence>
<name>A0AAU3I9L1_9ACTN</name>
<dbReference type="AlphaFoldDB" id="A0AAU3I9L1"/>
<dbReference type="InterPro" id="IPR009061">
    <property type="entry name" value="DNA-bd_dom_put_sf"/>
</dbReference>
<evidence type="ECO:0008006" key="2">
    <source>
        <dbReference type="Google" id="ProtNLM"/>
    </source>
</evidence>
<gene>
    <name evidence="1" type="ORF">OG699_37715</name>
</gene>
<organism evidence="1">
    <name type="scientific">Streptomyces sp. NBC_01393</name>
    <dbReference type="NCBI Taxonomy" id="2903851"/>
    <lineage>
        <taxon>Bacteria</taxon>
        <taxon>Bacillati</taxon>
        <taxon>Actinomycetota</taxon>
        <taxon>Actinomycetes</taxon>
        <taxon>Kitasatosporales</taxon>
        <taxon>Streptomycetaceae</taxon>
        <taxon>Streptomyces</taxon>
    </lineage>
</organism>
<dbReference type="SUPFAM" id="SSF46955">
    <property type="entry name" value="Putative DNA-binding domain"/>
    <property type="match status" value="1"/>
</dbReference>
<reference evidence="1" key="1">
    <citation type="submission" date="2022-10" db="EMBL/GenBank/DDBJ databases">
        <title>The complete genomes of actinobacterial strains from the NBC collection.</title>
        <authorList>
            <person name="Joergensen T.S."/>
            <person name="Alvarez Arevalo M."/>
            <person name="Sterndorff E.B."/>
            <person name="Faurdal D."/>
            <person name="Vuksanovic O."/>
            <person name="Mourched A.-S."/>
            <person name="Charusanti P."/>
            <person name="Shaw S."/>
            <person name="Blin K."/>
            <person name="Weber T."/>
        </authorList>
    </citation>
    <scope>NUCLEOTIDE SEQUENCE</scope>
    <source>
        <strain evidence="1">NBC_01393</strain>
    </source>
</reference>